<dbReference type="OrthoDB" id="9959648at2"/>
<organism evidence="1 2">
    <name type="scientific">Aquipseudomonas alcaligenes (strain ATCC 14909 / DSM 50342 / CCUG 1425 / JCM 20561 / NBRC 14159 / NCIMB 9945 / NCTC 10367 / 1577)</name>
    <name type="common">Pseudomonas alcaligenes</name>
    <dbReference type="NCBI Taxonomy" id="1215092"/>
    <lineage>
        <taxon>Bacteria</taxon>
        <taxon>Pseudomonadati</taxon>
        <taxon>Pseudomonadota</taxon>
        <taxon>Gammaproteobacteria</taxon>
        <taxon>Pseudomonadales</taxon>
        <taxon>Pseudomonadaceae</taxon>
        <taxon>Aquipseudomonas</taxon>
    </lineage>
</organism>
<name>U2ZJY6_AQUA1</name>
<evidence type="ECO:0000313" key="1">
    <source>
        <dbReference type="EMBL" id="GAD61327.1"/>
    </source>
</evidence>
<dbReference type="EMBL" id="BATI01000005">
    <property type="protein sequence ID" value="GAD61327.1"/>
    <property type="molecule type" value="Genomic_DNA"/>
</dbReference>
<accession>U2ZJY6</accession>
<dbReference type="RefSeq" id="WP_021699421.1">
    <property type="nucleotide sequence ID" value="NZ_BATI01000005.1"/>
</dbReference>
<dbReference type="Proteomes" id="UP000016560">
    <property type="component" value="Unassembled WGS sequence"/>
</dbReference>
<evidence type="ECO:0000313" key="2">
    <source>
        <dbReference type="Proteomes" id="UP000016560"/>
    </source>
</evidence>
<sequence length="125" mass="13244">MSVWTGLKRAVAVLASVSGTVSRAFTGLNGALNAANRSLAEYNRSLEARLEAEKTPALEAEVKILEAGIACPDFFGFSPRQVASKRKELLLAYEALAGRLAGEAAADVLLKIQRLRAELGEKTAG</sequence>
<protein>
    <submittedName>
        <fullName evidence="1">Uncharacterized protein</fullName>
    </submittedName>
</protein>
<reference evidence="1" key="1">
    <citation type="submission" date="2024-09" db="EMBL/GenBank/DDBJ databases">
        <title>Whole genome shotgun sequence of Pseudomonas alcaligenes NBRC 14159.</title>
        <authorList>
            <person name="Yoshida I."/>
            <person name="Hosoyama A."/>
            <person name="Tsuchikane K."/>
            <person name="Noguchi M."/>
            <person name="Hirakata S."/>
            <person name="Ando Y."/>
            <person name="Ohji S."/>
            <person name="Yamazoe A."/>
            <person name="Yamazaki S."/>
            <person name="Fujita N."/>
        </authorList>
    </citation>
    <scope>NUCLEOTIDE SEQUENCE</scope>
    <source>
        <strain evidence="1">NBRC 14159</strain>
    </source>
</reference>
<gene>
    <name evidence="1" type="ORF">PA6_005_02160</name>
</gene>
<keyword evidence="2" id="KW-1185">Reference proteome</keyword>
<dbReference type="AlphaFoldDB" id="U2ZJY6"/>
<proteinExistence type="predicted"/>
<comment type="caution">
    <text evidence="1">The sequence shown here is derived from an EMBL/GenBank/DDBJ whole genome shotgun (WGS) entry which is preliminary data.</text>
</comment>